<evidence type="ECO:0000259" key="1">
    <source>
        <dbReference type="Pfam" id="PF00174"/>
    </source>
</evidence>
<sequence>MALAIGGLLAGPVAAEGLARPEGEVFLTVSGDLATTNAPEMALFDSALLASLGPVEIRTSTIWTEGVHSFTGIPLKALTDALGVVGGTLRMSAINDYMVEVPVSDAIDEGPILAYEMDGKPMSVRDKGPLWLIYPFDSNSDYRSEVYYSRSIWQLDRIEAVN</sequence>
<gene>
    <name evidence="2" type="ORF">G4Z14_11010</name>
</gene>
<dbReference type="Pfam" id="PF00174">
    <property type="entry name" value="Oxidored_molyb"/>
    <property type="match status" value="1"/>
</dbReference>
<accession>A0A6M0QTV7</accession>
<dbReference type="EMBL" id="JAAIVJ010000006">
    <property type="protein sequence ID" value="NEY90827.1"/>
    <property type="molecule type" value="Genomic_DNA"/>
</dbReference>
<dbReference type="InterPro" id="IPR036374">
    <property type="entry name" value="OxRdtase_Mopterin-bd_sf"/>
</dbReference>
<organism evidence="2 3">
    <name type="scientific">Tabrizicola oligotrophica</name>
    <dbReference type="NCBI Taxonomy" id="2710650"/>
    <lineage>
        <taxon>Bacteria</taxon>
        <taxon>Pseudomonadati</taxon>
        <taxon>Pseudomonadota</taxon>
        <taxon>Alphaproteobacteria</taxon>
        <taxon>Rhodobacterales</taxon>
        <taxon>Paracoccaceae</taxon>
        <taxon>Tabrizicola</taxon>
    </lineage>
</organism>
<feature type="domain" description="Oxidoreductase molybdopterin-binding" evidence="1">
    <location>
        <begin position="66"/>
        <end position="135"/>
    </location>
</feature>
<name>A0A6M0QTV7_9RHOB</name>
<keyword evidence="3" id="KW-1185">Reference proteome</keyword>
<reference evidence="2 3" key="1">
    <citation type="submission" date="2020-02" db="EMBL/GenBank/DDBJ databases">
        <authorList>
            <person name="Chen W.-M."/>
        </authorList>
    </citation>
    <scope>NUCLEOTIDE SEQUENCE [LARGE SCALE GENOMIC DNA]</scope>
    <source>
        <strain evidence="2 3">KMS-5</strain>
    </source>
</reference>
<protein>
    <submittedName>
        <fullName evidence="2">Molybdopterin-dependent oxidoreductase</fullName>
    </submittedName>
</protein>
<dbReference type="AlphaFoldDB" id="A0A6M0QTV7"/>
<dbReference type="SUPFAM" id="SSF56524">
    <property type="entry name" value="Oxidoreductase molybdopterin-binding domain"/>
    <property type="match status" value="1"/>
</dbReference>
<comment type="caution">
    <text evidence="2">The sequence shown here is derived from an EMBL/GenBank/DDBJ whole genome shotgun (WGS) entry which is preliminary data.</text>
</comment>
<evidence type="ECO:0000313" key="3">
    <source>
        <dbReference type="Proteomes" id="UP000477782"/>
    </source>
</evidence>
<dbReference type="Gene3D" id="3.90.420.10">
    <property type="entry name" value="Oxidoreductase, molybdopterin-binding domain"/>
    <property type="match status" value="1"/>
</dbReference>
<dbReference type="InterPro" id="IPR000572">
    <property type="entry name" value="OxRdtase_Mopterin-bd_dom"/>
</dbReference>
<dbReference type="Proteomes" id="UP000477782">
    <property type="component" value="Unassembled WGS sequence"/>
</dbReference>
<evidence type="ECO:0000313" key="2">
    <source>
        <dbReference type="EMBL" id="NEY90827.1"/>
    </source>
</evidence>
<proteinExistence type="predicted"/>